<dbReference type="InterPro" id="IPR041881">
    <property type="entry name" value="PqqD_sf"/>
</dbReference>
<protein>
    <recommendedName>
        <fullName evidence="3">PqqD family protein</fullName>
    </recommendedName>
</protein>
<evidence type="ECO:0000313" key="2">
    <source>
        <dbReference type="Proteomes" id="UP000032430"/>
    </source>
</evidence>
<dbReference type="EMBL" id="LN614827">
    <property type="protein sequence ID" value="CEG55756.1"/>
    <property type="molecule type" value="Genomic_DNA"/>
</dbReference>
<proteinExistence type="predicted"/>
<name>A0A098G192_9GAMM</name>
<dbReference type="InterPro" id="IPR008792">
    <property type="entry name" value="PQQD"/>
</dbReference>
<dbReference type="KEGG" id="lfa:LFA_0283"/>
<gene>
    <name evidence="1" type="ORF">LFA_0283</name>
</gene>
<dbReference type="Proteomes" id="UP000032430">
    <property type="component" value="Chromosome I"/>
</dbReference>
<accession>A0A098G192</accession>
<reference evidence="2" key="1">
    <citation type="submission" date="2014-09" db="EMBL/GenBank/DDBJ databases">
        <authorList>
            <person name="Gomez-Valero L."/>
        </authorList>
    </citation>
    <scope>NUCLEOTIDE SEQUENCE [LARGE SCALE GENOMIC DNA]</scope>
    <source>
        <strain evidence="2">ATCC700992</strain>
    </source>
</reference>
<dbReference type="HOGENOM" id="CLU_159325_2_4_6"/>
<organism evidence="1 2">
    <name type="scientific">Legionella fallonii LLAP-10</name>
    <dbReference type="NCBI Taxonomy" id="1212491"/>
    <lineage>
        <taxon>Bacteria</taxon>
        <taxon>Pseudomonadati</taxon>
        <taxon>Pseudomonadota</taxon>
        <taxon>Gammaproteobacteria</taxon>
        <taxon>Legionellales</taxon>
        <taxon>Legionellaceae</taxon>
        <taxon>Legionella</taxon>
    </lineage>
</organism>
<dbReference type="Pfam" id="PF05402">
    <property type="entry name" value="PqqD"/>
    <property type="match status" value="1"/>
</dbReference>
<evidence type="ECO:0000313" key="1">
    <source>
        <dbReference type="EMBL" id="CEG55756.1"/>
    </source>
</evidence>
<evidence type="ECO:0008006" key="3">
    <source>
        <dbReference type="Google" id="ProtNLM"/>
    </source>
</evidence>
<dbReference type="RefSeq" id="WP_045094575.1">
    <property type="nucleotide sequence ID" value="NZ_LN614827.1"/>
</dbReference>
<keyword evidence="2" id="KW-1185">Reference proteome</keyword>
<dbReference type="OrthoDB" id="5653902at2"/>
<dbReference type="STRING" id="1212491.LFA_0283"/>
<dbReference type="AlphaFoldDB" id="A0A098G192"/>
<dbReference type="Gene3D" id="1.10.10.1150">
    <property type="entry name" value="Coenzyme PQQ synthesis protein D (PqqD)"/>
    <property type="match status" value="1"/>
</dbReference>
<sequence length="95" mass="10910">MEASILQRKIQKHPLVCATVIDNELVVMSSQDNVYYRINASGIQIWSFLESQICSVQTVVEFIADYYGLEHSQVFSDVQLFVLLMLEKGFLQYAD</sequence>